<keyword evidence="2 4" id="KW-0442">Lipid degradation</keyword>
<dbReference type="AlphaFoldDB" id="A0A2S7WDL9"/>
<dbReference type="PROSITE" id="PS51635">
    <property type="entry name" value="PNPLA"/>
    <property type="match status" value="1"/>
</dbReference>
<feature type="domain" description="PNPLA" evidence="5">
    <location>
        <begin position="27"/>
        <end position="217"/>
    </location>
</feature>
<sequence length="732" mass="83662">MKLPFFYLFIIIPYFLFGQQNQPKVGLVLSGGGAKGFAHIAVLKEIDKAGVQIDYIAGTSMGAIIGGLYASGYSANQIEKIILETDFETLLRDILPRNAASFFEKEFEEKTSITLPVTKGKIGLPRAISKGQNVTNLLLELFDASEEITDFSKLPIPFFCIATDVETGGEVVIEKGSLPMALRASGSFPTLLNPVVLDGKLLVDGGVANNFPIDLMKAKGMDIVIGVDVEGRLFEKEKLTSAIAILNQIVSYQMYSKSEKQKENVDIYVHPDIFDFNVVDFDKKLEILEKGRIEAEKFQTVFQEIAKTQLIKKEKKTIEIKYVKKVISKIDIQGSKNYTRAYMLGKLNIKEGDSLTRQDISGKIQLLHATKNYDRITYSLHQKQDKTYVLEFVVKESNEKASVSLGAHYDFLYKSGFLINLKQKHLLINNDLLSLDLIVGDNLRYNLNYFVDNGFYTSYGFRSRYDHFRANSKYNPIVRQFPNINSIDLNYTDITNQIFIQTTFGRKFALGLGAEHKFISVSTETISNNNNDLVIDRSNYFNSFAYLKLDTYDQKYFVTKGYFADFNLKWFMASSDFNEDFKQFAQAKGTLGFATTFGERFTFQLNNEAGFTFNSPTSQVFDFYLGGYNQNYINTFVTMYGYDFAELSNKSFIKSEFTFRYRFFENHYASIIANYARLDSNVFKDINVFKNVFSGYAVGYSYDSFLGPIELKYSWSPDTNQRYWLFNLGFWF</sequence>
<dbReference type="InterPro" id="IPR043864">
    <property type="entry name" value="Omp85-like_dom"/>
</dbReference>
<dbReference type="GO" id="GO:0019867">
    <property type="term" value="C:outer membrane"/>
    <property type="evidence" value="ECO:0007669"/>
    <property type="project" value="InterPro"/>
</dbReference>
<dbReference type="Gene3D" id="3.10.20.310">
    <property type="entry name" value="membrane protein fhac"/>
    <property type="match status" value="1"/>
</dbReference>
<evidence type="ECO:0000256" key="2">
    <source>
        <dbReference type="ARBA" id="ARBA00022963"/>
    </source>
</evidence>
<dbReference type="SUPFAM" id="SSF52151">
    <property type="entry name" value="FabD/lysophospholipase-like"/>
    <property type="match status" value="1"/>
</dbReference>
<evidence type="ECO:0000313" key="7">
    <source>
        <dbReference type="Proteomes" id="UP000237608"/>
    </source>
</evidence>
<feature type="active site" description="Proton acceptor" evidence="4">
    <location>
        <position position="204"/>
    </location>
</feature>
<dbReference type="PANTHER" id="PTHR14226">
    <property type="entry name" value="NEUROPATHY TARGET ESTERASE/SWISS CHEESE D.MELANOGASTER"/>
    <property type="match status" value="1"/>
</dbReference>
<organism evidence="6 7">
    <name type="scientific">Polaribacter gangjinensis</name>
    <dbReference type="NCBI Taxonomy" id="574710"/>
    <lineage>
        <taxon>Bacteria</taxon>
        <taxon>Pseudomonadati</taxon>
        <taxon>Bacteroidota</taxon>
        <taxon>Flavobacteriia</taxon>
        <taxon>Flavobacteriales</taxon>
        <taxon>Flavobacteriaceae</taxon>
    </lineage>
</organism>
<feature type="short sequence motif" description="GXSXG" evidence="4">
    <location>
        <begin position="58"/>
        <end position="62"/>
    </location>
</feature>
<evidence type="ECO:0000259" key="5">
    <source>
        <dbReference type="PROSITE" id="PS51635"/>
    </source>
</evidence>
<evidence type="ECO:0000256" key="4">
    <source>
        <dbReference type="PROSITE-ProRule" id="PRU01161"/>
    </source>
</evidence>
<dbReference type="PANTHER" id="PTHR14226:SF29">
    <property type="entry name" value="NEUROPATHY TARGET ESTERASE SWS"/>
    <property type="match status" value="1"/>
</dbReference>
<dbReference type="RefSeq" id="WP_105046502.1">
    <property type="nucleotide sequence ID" value="NZ_CP150662.1"/>
</dbReference>
<evidence type="ECO:0000256" key="3">
    <source>
        <dbReference type="ARBA" id="ARBA00023098"/>
    </source>
</evidence>
<dbReference type="EMBL" id="MSCL01000001">
    <property type="protein sequence ID" value="PQJ75362.1"/>
    <property type="molecule type" value="Genomic_DNA"/>
</dbReference>
<dbReference type="GO" id="GO:0016042">
    <property type="term" value="P:lipid catabolic process"/>
    <property type="evidence" value="ECO:0007669"/>
    <property type="project" value="UniProtKB-UniRule"/>
</dbReference>
<reference evidence="6 7" key="1">
    <citation type="submission" date="2016-12" db="EMBL/GenBank/DDBJ databases">
        <title>Trade-off between light-utilization and light-protection in marine flavobacteria.</title>
        <authorList>
            <person name="Kumagai Y."/>
            <person name="Yoshizawa S."/>
            <person name="Kogure K."/>
            <person name="Iwasaki W."/>
        </authorList>
    </citation>
    <scope>NUCLEOTIDE SEQUENCE [LARGE SCALE GENOMIC DNA]</scope>
    <source>
        <strain evidence="6 7">KCTC 22729</strain>
    </source>
</reference>
<gene>
    <name evidence="6" type="ORF">BTO13_08965</name>
</gene>
<dbReference type="OrthoDB" id="9770965at2"/>
<feature type="short sequence motif" description="GXGXXG" evidence="4">
    <location>
        <begin position="31"/>
        <end position="36"/>
    </location>
</feature>
<evidence type="ECO:0000256" key="1">
    <source>
        <dbReference type="ARBA" id="ARBA00022801"/>
    </source>
</evidence>
<name>A0A2S7WDL9_9FLAO</name>
<feature type="active site" description="Nucleophile" evidence="4">
    <location>
        <position position="60"/>
    </location>
</feature>
<protein>
    <submittedName>
        <fullName evidence="6">Patatin</fullName>
    </submittedName>
</protein>
<dbReference type="Pfam" id="PF01734">
    <property type="entry name" value="Patatin"/>
    <property type="match status" value="1"/>
</dbReference>
<dbReference type="InterPro" id="IPR050301">
    <property type="entry name" value="NTE"/>
</dbReference>
<keyword evidence="1 4" id="KW-0378">Hydrolase</keyword>
<proteinExistence type="predicted"/>
<evidence type="ECO:0000313" key="6">
    <source>
        <dbReference type="EMBL" id="PQJ75362.1"/>
    </source>
</evidence>
<feature type="short sequence motif" description="DGA/G" evidence="4">
    <location>
        <begin position="204"/>
        <end position="206"/>
    </location>
</feature>
<dbReference type="GO" id="GO:0016787">
    <property type="term" value="F:hydrolase activity"/>
    <property type="evidence" value="ECO:0007669"/>
    <property type="project" value="UniProtKB-UniRule"/>
</dbReference>
<keyword evidence="7" id="KW-1185">Reference proteome</keyword>
<dbReference type="Proteomes" id="UP000237608">
    <property type="component" value="Unassembled WGS sequence"/>
</dbReference>
<keyword evidence="3 4" id="KW-0443">Lipid metabolism</keyword>
<dbReference type="Gene3D" id="3.40.1090.10">
    <property type="entry name" value="Cytosolic phospholipase A2 catalytic domain"/>
    <property type="match status" value="1"/>
</dbReference>
<comment type="caution">
    <text evidence="6">The sequence shown here is derived from an EMBL/GenBank/DDBJ whole genome shotgun (WGS) entry which is preliminary data.</text>
</comment>
<dbReference type="InterPro" id="IPR002641">
    <property type="entry name" value="PNPLA_dom"/>
</dbReference>
<dbReference type="InterPro" id="IPR016035">
    <property type="entry name" value="Acyl_Trfase/lysoPLipase"/>
</dbReference>
<dbReference type="CDD" id="cd07205">
    <property type="entry name" value="Pat_PNPLA6_PNPLA7_NTE1_like"/>
    <property type="match status" value="1"/>
</dbReference>
<dbReference type="Pfam" id="PF19143">
    <property type="entry name" value="Omp85_2"/>
    <property type="match status" value="1"/>
</dbReference>
<accession>A0A2S7WDL9</accession>